<protein>
    <recommendedName>
        <fullName evidence="3">Acyl-CoA thioesterase</fullName>
    </recommendedName>
</protein>
<dbReference type="InterPro" id="IPR029069">
    <property type="entry name" value="HotDog_dom_sf"/>
</dbReference>
<dbReference type="CDD" id="cd00586">
    <property type="entry name" value="4HBT"/>
    <property type="match status" value="1"/>
</dbReference>
<evidence type="ECO:0000313" key="2">
    <source>
        <dbReference type="Proteomes" id="UP000031631"/>
    </source>
</evidence>
<dbReference type="Proteomes" id="UP000031631">
    <property type="component" value="Chromosome"/>
</dbReference>
<reference evidence="1 2" key="1">
    <citation type="journal article" date="2014" name="PLoS ONE">
        <title>Physiological and genomic features of a novel sulfur-oxidizing gammaproteobacterium belonging to a previously uncultivated symbiotic lineage isolated from a hydrothermal vent.</title>
        <authorList>
            <person name="Nunoura T."/>
            <person name="Takaki Y."/>
            <person name="Kazama H."/>
            <person name="Kakuta J."/>
            <person name="Shimamura S."/>
            <person name="Makita H."/>
            <person name="Hirai M."/>
            <person name="Miyazaki M."/>
            <person name="Takai K."/>
        </authorList>
    </citation>
    <scope>NUCLEOTIDE SEQUENCE [LARGE SCALE GENOMIC DNA]</scope>
    <source>
        <strain evidence="1 2">Hiromi1</strain>
    </source>
</reference>
<dbReference type="Gene3D" id="3.10.129.10">
    <property type="entry name" value="Hotdog Thioesterase"/>
    <property type="match status" value="1"/>
</dbReference>
<dbReference type="SUPFAM" id="SSF54637">
    <property type="entry name" value="Thioesterase/thiol ester dehydrase-isomerase"/>
    <property type="match status" value="1"/>
</dbReference>
<gene>
    <name evidence="1" type="ORF">TBH_C0617</name>
</gene>
<name>A0A7U6JHU2_9GAMM</name>
<accession>A0A7U6JHU2</accession>
<keyword evidence="2" id="KW-1185">Reference proteome</keyword>
<dbReference type="EMBL" id="AP012273">
    <property type="protein sequence ID" value="BAO43555.1"/>
    <property type="molecule type" value="Genomic_DNA"/>
</dbReference>
<organism evidence="1 2">
    <name type="scientific">Thiolapillus brandeum</name>
    <dbReference type="NCBI Taxonomy" id="1076588"/>
    <lineage>
        <taxon>Bacteria</taxon>
        <taxon>Pseudomonadati</taxon>
        <taxon>Pseudomonadota</taxon>
        <taxon>Gammaproteobacteria</taxon>
        <taxon>Chromatiales</taxon>
        <taxon>Sedimenticolaceae</taxon>
        <taxon>Thiolapillus</taxon>
    </lineage>
</organism>
<sequence length="115" mass="13031">MFHAHLFSHAHDAYSALMRELGQDLKGLLQEGVCLVPLVHAEADFHLPMELDDEIEIRIHALPPGNSSMGFHYRFLKKEQLCASATTRHVFIDRKRHGSLPLPPGLREKLQALTD</sequence>
<dbReference type="KEGG" id="tbn:TBH_C0617"/>
<dbReference type="AlphaFoldDB" id="A0A7U6JHU2"/>
<evidence type="ECO:0008006" key="3">
    <source>
        <dbReference type="Google" id="ProtNLM"/>
    </source>
</evidence>
<dbReference type="Pfam" id="PF13279">
    <property type="entry name" value="4HBT_2"/>
    <property type="match status" value="1"/>
</dbReference>
<evidence type="ECO:0000313" key="1">
    <source>
        <dbReference type="EMBL" id="BAO43555.1"/>
    </source>
</evidence>
<proteinExistence type="predicted"/>